<dbReference type="AlphaFoldDB" id="A0A8S1UF36"/>
<comment type="caution">
    <text evidence="2">The sequence shown here is derived from an EMBL/GenBank/DDBJ whole genome shotgun (WGS) entry which is preliminary data.</text>
</comment>
<dbReference type="OrthoDB" id="306251at2759"/>
<accession>A0A8S1UF36</accession>
<evidence type="ECO:0008006" key="4">
    <source>
        <dbReference type="Google" id="ProtNLM"/>
    </source>
</evidence>
<sequence>MQVKQMIFILILYKVQCKNIITSIINYTNGIIQSQVTQQNLVDFAPFILPLGIIFILSFQLIQYCLRRQILYDLLPLSEKQANKIHCKKIQIPIKHKIQLFLMKYYCQLMRLLTN</sequence>
<keyword evidence="3" id="KW-1185">Reference proteome</keyword>
<feature type="transmembrane region" description="Helical" evidence="1">
    <location>
        <begin position="41"/>
        <end position="62"/>
    </location>
</feature>
<keyword evidence="1" id="KW-0472">Membrane</keyword>
<evidence type="ECO:0000313" key="3">
    <source>
        <dbReference type="Proteomes" id="UP000689195"/>
    </source>
</evidence>
<reference evidence="2" key="1">
    <citation type="submission" date="2021-01" db="EMBL/GenBank/DDBJ databases">
        <authorList>
            <consortium name="Genoscope - CEA"/>
            <person name="William W."/>
        </authorList>
    </citation>
    <scope>NUCLEOTIDE SEQUENCE</scope>
</reference>
<proteinExistence type="predicted"/>
<protein>
    <recommendedName>
        <fullName evidence="4">Transmembrane protein</fullName>
    </recommendedName>
</protein>
<evidence type="ECO:0000313" key="2">
    <source>
        <dbReference type="EMBL" id="CAD8162653.1"/>
    </source>
</evidence>
<keyword evidence="1" id="KW-1133">Transmembrane helix</keyword>
<name>A0A8S1UF36_9CILI</name>
<keyword evidence="1" id="KW-0812">Transmembrane</keyword>
<dbReference type="Proteomes" id="UP000689195">
    <property type="component" value="Unassembled WGS sequence"/>
</dbReference>
<evidence type="ECO:0000256" key="1">
    <source>
        <dbReference type="SAM" id="Phobius"/>
    </source>
</evidence>
<dbReference type="EMBL" id="CAJJDO010000038">
    <property type="protein sequence ID" value="CAD8162653.1"/>
    <property type="molecule type" value="Genomic_DNA"/>
</dbReference>
<organism evidence="2 3">
    <name type="scientific">Paramecium pentaurelia</name>
    <dbReference type="NCBI Taxonomy" id="43138"/>
    <lineage>
        <taxon>Eukaryota</taxon>
        <taxon>Sar</taxon>
        <taxon>Alveolata</taxon>
        <taxon>Ciliophora</taxon>
        <taxon>Intramacronucleata</taxon>
        <taxon>Oligohymenophorea</taxon>
        <taxon>Peniculida</taxon>
        <taxon>Parameciidae</taxon>
        <taxon>Paramecium</taxon>
    </lineage>
</organism>
<gene>
    <name evidence="2" type="ORF">PPENT_87.1.T0380172</name>
</gene>